<dbReference type="PANTHER" id="PTHR34415">
    <property type="entry name" value="INTEGRASE CATALYTIC DOMAIN-CONTAINING PROTEIN"/>
    <property type="match status" value="1"/>
</dbReference>
<dbReference type="EMBL" id="QXFZ01000196">
    <property type="protein sequence ID" value="KAE9127578.1"/>
    <property type="molecule type" value="Genomic_DNA"/>
</dbReference>
<accession>A0A6A3T106</accession>
<proteinExistence type="predicted"/>
<sequence length="235" mass="27035">MDQLLDAVNDASTSSALVHIPKKNNIFKEYRKVVDDAYKKLKDIQKFQIFSMQEDKPGVVTCKKGPDAAGVSQDLRRKYDGIVTDGTRVHVLFETDLAALPNPPPNSEKIQTIYNKVRRYVPEEFRDDPLYDPPNEDERKAMEIQKPGSQRQQRLRMRRTGSLELPTVKSSLLTTVPLKIKTLTSMKQLRGRLQHELRCVRAKKHRDPPSWKGSRDQVFPADQNDSCCQNLYKNL</sequence>
<dbReference type="PANTHER" id="PTHR34415:SF1">
    <property type="entry name" value="INTEGRASE CATALYTIC DOMAIN-CONTAINING PROTEIN"/>
    <property type="match status" value="1"/>
</dbReference>
<dbReference type="Proteomes" id="UP000441208">
    <property type="component" value="Unassembled WGS sequence"/>
</dbReference>
<dbReference type="AlphaFoldDB" id="A0A6A3T106"/>
<comment type="caution">
    <text evidence="1">The sequence shown here is derived from an EMBL/GenBank/DDBJ whole genome shotgun (WGS) entry which is preliminary data.</text>
</comment>
<reference evidence="1 2" key="1">
    <citation type="submission" date="2018-08" db="EMBL/GenBank/DDBJ databases">
        <title>Genomic investigation of the strawberry pathogen Phytophthora fragariae indicates pathogenicity is determined by transcriptional variation in three key races.</title>
        <authorList>
            <person name="Adams T.M."/>
            <person name="Armitage A.D."/>
            <person name="Sobczyk M.K."/>
            <person name="Bates H.J."/>
            <person name="Dunwell J.M."/>
            <person name="Nellist C.F."/>
            <person name="Harrison R.J."/>
        </authorList>
    </citation>
    <scope>NUCLEOTIDE SEQUENCE [LARGE SCALE GENOMIC DNA]</scope>
    <source>
        <strain evidence="1 2">NOV-71</strain>
    </source>
</reference>
<gene>
    <name evidence="1" type="ORF">PF007_g5568</name>
</gene>
<organism evidence="1 2">
    <name type="scientific">Phytophthora fragariae</name>
    <dbReference type="NCBI Taxonomy" id="53985"/>
    <lineage>
        <taxon>Eukaryota</taxon>
        <taxon>Sar</taxon>
        <taxon>Stramenopiles</taxon>
        <taxon>Oomycota</taxon>
        <taxon>Peronosporomycetes</taxon>
        <taxon>Peronosporales</taxon>
        <taxon>Peronosporaceae</taxon>
        <taxon>Phytophthora</taxon>
    </lineage>
</organism>
<protein>
    <submittedName>
        <fullName evidence="1">Uncharacterized protein</fullName>
    </submittedName>
</protein>
<evidence type="ECO:0000313" key="2">
    <source>
        <dbReference type="Proteomes" id="UP000441208"/>
    </source>
</evidence>
<name>A0A6A3T106_9STRA</name>
<evidence type="ECO:0000313" key="1">
    <source>
        <dbReference type="EMBL" id="KAE9127578.1"/>
    </source>
</evidence>